<proteinExistence type="predicted"/>
<dbReference type="Proteomes" id="UP000321595">
    <property type="component" value="Chromosome"/>
</dbReference>
<feature type="signal peptide" evidence="1">
    <location>
        <begin position="1"/>
        <end position="19"/>
    </location>
</feature>
<keyword evidence="1" id="KW-0732">Signal</keyword>
<keyword evidence="3" id="KW-1185">Reference proteome</keyword>
<dbReference type="RefSeq" id="WP_146962864.1">
    <property type="nucleotide sequence ID" value="NZ_CP042467.1"/>
</dbReference>
<protein>
    <recommendedName>
        <fullName evidence="4">Outer membrane protein beta-barrel domain-containing protein</fullName>
    </recommendedName>
</protein>
<dbReference type="EMBL" id="CP042467">
    <property type="protein sequence ID" value="QED29631.1"/>
    <property type="molecule type" value="Genomic_DNA"/>
</dbReference>
<name>A0A5B8XWR5_9DELT</name>
<evidence type="ECO:0000313" key="2">
    <source>
        <dbReference type="EMBL" id="QED29631.1"/>
    </source>
</evidence>
<gene>
    <name evidence="2" type="ORF">FRD01_20805</name>
</gene>
<reference evidence="2 3" key="1">
    <citation type="submission" date="2019-08" db="EMBL/GenBank/DDBJ databases">
        <authorList>
            <person name="Liang Q."/>
        </authorList>
    </citation>
    <scope>NUCLEOTIDE SEQUENCE [LARGE SCALE GENOMIC DNA]</scope>
    <source>
        <strain evidence="2 3">V1718</strain>
    </source>
</reference>
<organism evidence="2 3">
    <name type="scientific">Microvenator marinus</name>
    <dbReference type="NCBI Taxonomy" id="2600177"/>
    <lineage>
        <taxon>Bacteria</taxon>
        <taxon>Deltaproteobacteria</taxon>
        <taxon>Bradymonadales</taxon>
        <taxon>Microvenatoraceae</taxon>
        <taxon>Microvenator</taxon>
    </lineage>
</organism>
<dbReference type="KEGG" id="bbae:FRD01_20805"/>
<evidence type="ECO:0000313" key="3">
    <source>
        <dbReference type="Proteomes" id="UP000321595"/>
    </source>
</evidence>
<evidence type="ECO:0000256" key="1">
    <source>
        <dbReference type="SAM" id="SignalP"/>
    </source>
</evidence>
<feature type="chain" id="PRO_5022971788" description="Outer membrane protein beta-barrel domain-containing protein" evidence="1">
    <location>
        <begin position="20"/>
        <end position="178"/>
    </location>
</feature>
<evidence type="ECO:0008006" key="4">
    <source>
        <dbReference type="Google" id="ProtNLM"/>
    </source>
</evidence>
<accession>A0A5B8XWR5</accession>
<dbReference type="AlphaFoldDB" id="A0A5B8XWR5"/>
<dbReference type="OrthoDB" id="10011104at2"/>
<sequence length="178" mass="18568">MKKSIFVAVLTLLAFDASAQESMSSPAASGGNSLGAGQWSLSMSIPAGGNPYAAGAFGLWYGLGPEMNLGINVGLGIDTAPEEDVFNLLLAPALKYYFAPGSEITPFFIGQLNLGVTTVGDDAIDFGLLAGFGAEWFVTPIFSVAGYTGIGIDILRPNETDPFRLGTFTSGFSAQLYF</sequence>